<feature type="transmembrane region" description="Helical" evidence="1">
    <location>
        <begin position="12"/>
        <end position="29"/>
    </location>
</feature>
<dbReference type="AlphaFoldDB" id="A0A177KML3"/>
<evidence type="ECO:0000313" key="2">
    <source>
        <dbReference type="EMBL" id="OAH54613.1"/>
    </source>
</evidence>
<keyword evidence="1" id="KW-1133">Transmembrane helix</keyword>
<organism evidence="2 3">
    <name type="scientific">Domibacillus aminovorans</name>
    <dbReference type="NCBI Taxonomy" id="29332"/>
    <lineage>
        <taxon>Bacteria</taxon>
        <taxon>Bacillati</taxon>
        <taxon>Bacillota</taxon>
        <taxon>Bacilli</taxon>
        <taxon>Bacillales</taxon>
        <taxon>Bacillaceae</taxon>
        <taxon>Domibacillus</taxon>
    </lineage>
</organism>
<feature type="transmembrane region" description="Helical" evidence="1">
    <location>
        <begin position="35"/>
        <end position="55"/>
    </location>
</feature>
<dbReference type="EMBL" id="LQWZ01000033">
    <property type="protein sequence ID" value="OAH54613.1"/>
    <property type="molecule type" value="Genomic_DNA"/>
</dbReference>
<gene>
    <name evidence="2" type="ORF">AWH48_08455</name>
</gene>
<evidence type="ECO:0000313" key="3">
    <source>
        <dbReference type="Proteomes" id="UP000077271"/>
    </source>
</evidence>
<dbReference type="Proteomes" id="UP000077271">
    <property type="component" value="Unassembled WGS sequence"/>
</dbReference>
<protein>
    <submittedName>
        <fullName evidence="2">Uncharacterized protein</fullName>
    </submittedName>
</protein>
<comment type="caution">
    <text evidence="2">The sequence shown here is derived from an EMBL/GenBank/DDBJ whole genome shotgun (WGS) entry which is preliminary data.</text>
</comment>
<proteinExistence type="predicted"/>
<keyword evidence="1" id="KW-0472">Membrane</keyword>
<evidence type="ECO:0000256" key="1">
    <source>
        <dbReference type="SAM" id="Phobius"/>
    </source>
</evidence>
<dbReference type="RefSeq" id="WP_063975206.1">
    <property type="nucleotide sequence ID" value="NZ_LQWZ01000033.1"/>
</dbReference>
<accession>A0A177KML3</accession>
<sequence length="84" mass="9825">MKKRKKKSLYEEFSMLLLFLIAAFTYFQTNSLESVFTTVIAVGVILLFIPLFLMYRRKQKLCITGQIESCYVDRPGWINSIDFG</sequence>
<reference evidence="2 3" key="1">
    <citation type="submission" date="2016-01" db="EMBL/GenBank/DDBJ databases">
        <title>Investigation of taxonomic status of Bacillus aminovorans.</title>
        <authorList>
            <person name="Verma A."/>
            <person name="Pal Y."/>
            <person name="Krishnamurthi S."/>
        </authorList>
    </citation>
    <scope>NUCLEOTIDE SEQUENCE [LARGE SCALE GENOMIC DNA]</scope>
    <source>
        <strain evidence="2 3">DSM 4337</strain>
    </source>
</reference>
<name>A0A177KML3_9BACI</name>
<keyword evidence="1" id="KW-0812">Transmembrane</keyword>